<dbReference type="EMBL" id="JBEHZE010000001">
    <property type="protein sequence ID" value="MEX6633191.1"/>
    <property type="molecule type" value="Genomic_DNA"/>
</dbReference>
<evidence type="ECO:0000259" key="2">
    <source>
        <dbReference type="Pfam" id="PF01965"/>
    </source>
</evidence>
<dbReference type="PANTHER" id="PTHR42733">
    <property type="entry name" value="DJ-1 PROTEIN"/>
    <property type="match status" value="1"/>
</dbReference>
<keyword evidence="4" id="KW-1185">Reference proteome</keyword>
<proteinExistence type="inferred from homology"/>
<reference evidence="3 4" key="1">
    <citation type="submission" date="2024-05" db="EMBL/GenBank/DDBJ databases">
        <title>Three bacterial strains, DH-69, EH-24, and ECK-19 isolated from coastal sediments.</title>
        <authorList>
            <person name="Ye Y.-Q."/>
            <person name="Du Z.-J."/>
        </authorList>
    </citation>
    <scope>NUCLEOTIDE SEQUENCE [LARGE SCALE GENOMIC DNA]</scope>
    <source>
        <strain evidence="3 4">ECK-19</strain>
    </source>
</reference>
<evidence type="ECO:0000313" key="3">
    <source>
        <dbReference type="EMBL" id="MEX6633191.1"/>
    </source>
</evidence>
<dbReference type="Pfam" id="PF01965">
    <property type="entry name" value="DJ-1_PfpI"/>
    <property type="match status" value="1"/>
</dbReference>
<feature type="domain" description="DJ-1/PfpI" evidence="2">
    <location>
        <begin position="7"/>
        <end position="175"/>
    </location>
</feature>
<keyword evidence="3" id="KW-0315">Glutamine amidotransferase</keyword>
<dbReference type="PROSITE" id="PS51276">
    <property type="entry name" value="PEPTIDASE_C56_PFPI"/>
    <property type="match status" value="1"/>
</dbReference>
<name>A0ABV3Z316_9PROT</name>
<dbReference type="SUPFAM" id="SSF52317">
    <property type="entry name" value="Class I glutamine amidotransferase-like"/>
    <property type="match status" value="1"/>
</dbReference>
<dbReference type="PANTHER" id="PTHR42733:SF12">
    <property type="entry name" value="PROTEINASE"/>
    <property type="match status" value="1"/>
</dbReference>
<dbReference type="RefSeq" id="WP_369313140.1">
    <property type="nucleotide sequence ID" value="NZ_JBEHZE010000001.1"/>
</dbReference>
<gene>
    <name evidence="3" type="ORF">ABFZ84_06465</name>
</gene>
<evidence type="ECO:0000256" key="1">
    <source>
        <dbReference type="ARBA" id="ARBA00008542"/>
    </source>
</evidence>
<protein>
    <submittedName>
        <fullName evidence="3">Type 1 glutamine amidotransferase domain-containing protein</fullName>
    </submittedName>
</protein>
<dbReference type="CDD" id="cd03134">
    <property type="entry name" value="GATase1_PfpI_like"/>
    <property type="match status" value="1"/>
</dbReference>
<organism evidence="3 4">
    <name type="scientific">Hyphococcus lacteus</name>
    <dbReference type="NCBI Taxonomy" id="3143536"/>
    <lineage>
        <taxon>Bacteria</taxon>
        <taxon>Pseudomonadati</taxon>
        <taxon>Pseudomonadota</taxon>
        <taxon>Alphaproteobacteria</taxon>
        <taxon>Parvularculales</taxon>
        <taxon>Parvularculaceae</taxon>
        <taxon>Hyphococcus</taxon>
    </lineage>
</organism>
<dbReference type="NCBIfam" id="TIGR01382">
    <property type="entry name" value="PfpI"/>
    <property type="match status" value="1"/>
</dbReference>
<comment type="caution">
    <text evidence="3">The sequence shown here is derived from an EMBL/GenBank/DDBJ whole genome shotgun (WGS) entry which is preliminary data.</text>
</comment>
<dbReference type="InterPro" id="IPR006286">
    <property type="entry name" value="C56_PfpI-like"/>
</dbReference>
<dbReference type="InterPro" id="IPR002818">
    <property type="entry name" value="DJ-1/PfpI"/>
</dbReference>
<comment type="similarity">
    <text evidence="1">Belongs to the peptidase C56 family.</text>
</comment>
<sequence>MSKLENKKIAIIATDGFEQSELFSPLEALKKAGAKVDIISLKPGEIQGVEHGEKGKSAKVDQEIEHADIGEFSGILIPGGLYNPDALRQNERVLSFVRGAFERKLPVASICHGPQVLISAGVVTGRKMTGYPSIQKDLENAGATVSDEEVVVDQGLVTSRSPDDLEAFNKKIVEEFCEGKHDRQAKSIAA</sequence>
<dbReference type="InterPro" id="IPR029062">
    <property type="entry name" value="Class_I_gatase-like"/>
</dbReference>
<dbReference type="Proteomes" id="UP001560685">
    <property type="component" value="Unassembled WGS sequence"/>
</dbReference>
<accession>A0ABV3Z316</accession>
<dbReference type="Gene3D" id="3.40.50.880">
    <property type="match status" value="1"/>
</dbReference>
<evidence type="ECO:0000313" key="4">
    <source>
        <dbReference type="Proteomes" id="UP001560685"/>
    </source>
</evidence>